<reference evidence="4" key="1">
    <citation type="submission" date="2025-08" db="UniProtKB">
        <authorList>
            <consortium name="RefSeq"/>
        </authorList>
    </citation>
    <scope>IDENTIFICATION</scope>
</reference>
<accession>A0A6P7ZW24</accession>
<evidence type="ECO:0000313" key="4">
    <source>
        <dbReference type="RefSeq" id="XP_030077540.1"/>
    </source>
</evidence>
<dbReference type="Pfam" id="PF11510">
    <property type="entry name" value="FA_FANCE"/>
    <property type="match status" value="1"/>
</dbReference>
<organism evidence="3 4">
    <name type="scientific">Microcaecilia unicolor</name>
    <dbReference type="NCBI Taxonomy" id="1415580"/>
    <lineage>
        <taxon>Eukaryota</taxon>
        <taxon>Metazoa</taxon>
        <taxon>Chordata</taxon>
        <taxon>Craniata</taxon>
        <taxon>Vertebrata</taxon>
        <taxon>Euteleostomi</taxon>
        <taxon>Amphibia</taxon>
        <taxon>Gymnophiona</taxon>
        <taxon>Siphonopidae</taxon>
        <taxon>Microcaecilia</taxon>
    </lineage>
</organism>
<sequence>MEGQGTLLLGRFDRPSRLLLHVLMSGSWGSLAACKFLRRIRTGQEPGKRPFCWRTFTETLCRKEPTLEGPEKTLILKPVLLLLPLLCQRNLLSLLHAIHSVVPRDCLHRVLQTISQDTSCDPWMVAYRDLFQRDLGEGSYSALLPLSDTCQQQLKNMCQKLATAGMGRVDCKRQLSWFKDTCCESDPECAKSAESQSSRKRKRSPEENLSLSSCDSETEGPTKWSRSVGDGMVFEPFGGHASQTVATAADKDKNIVVDVPVLQMVQEQKSSARQDSSQSEKAQVLPDFIKSSVPRLKELLQTETDISDVVAPPELQVLNECEPAQLTELCSLLQLSELSEQSVLHFCTRLQTLTPDLSFSSARILTTSLFLHRVLSLTEPASRLLISTLTLFCSKYAGSICCGLINPILQSPERGSLQLELLCRMIEECLEPEHLVLVFRQVLEVPWSEQDISVLHALLGKKVVLSPDHFDLLIRHLCQRAPEFTKSVKFAKLMLTVLTKYQSCITTAHWSPLASALTLNDTFLRKSLQATLKRLSVS</sequence>
<dbReference type="CTD" id="2178"/>
<feature type="domain" description="Fanconi Anaemia group E protein C-terminal" evidence="2">
    <location>
        <begin position="284"/>
        <end position="535"/>
    </location>
</feature>
<evidence type="ECO:0000259" key="2">
    <source>
        <dbReference type="Pfam" id="PF11510"/>
    </source>
</evidence>
<name>A0A6P7ZW24_9AMPH</name>
<dbReference type="InterPro" id="IPR021025">
    <property type="entry name" value="Fanconi_anaemia_gr_E_prot_C"/>
</dbReference>
<dbReference type="OrthoDB" id="2449818at2759"/>
<dbReference type="GO" id="GO:0036297">
    <property type="term" value="P:interstrand cross-link repair"/>
    <property type="evidence" value="ECO:0007669"/>
    <property type="project" value="InterPro"/>
</dbReference>
<dbReference type="KEGG" id="muo:115482112"/>
<dbReference type="AlphaFoldDB" id="A0A6P7ZW24"/>
<dbReference type="Proteomes" id="UP000515156">
    <property type="component" value="Chromosome 12"/>
</dbReference>
<dbReference type="PANTHER" id="PTHR32094">
    <property type="entry name" value="FANCONI ANEMIA GROUP E PROTEIN"/>
    <property type="match status" value="1"/>
</dbReference>
<dbReference type="CDD" id="cd07439">
    <property type="entry name" value="FANCE_c-term"/>
    <property type="match status" value="1"/>
</dbReference>
<feature type="region of interest" description="Disordered" evidence="1">
    <location>
        <begin position="193"/>
        <end position="227"/>
    </location>
</feature>
<dbReference type="GO" id="GO:0043240">
    <property type="term" value="C:Fanconi anaemia nuclear complex"/>
    <property type="evidence" value="ECO:0007669"/>
    <property type="project" value="InterPro"/>
</dbReference>
<gene>
    <name evidence="4" type="primary">FANCE</name>
</gene>
<proteinExistence type="predicted"/>
<dbReference type="InParanoid" id="A0A6P7ZW24"/>
<dbReference type="RefSeq" id="XP_030077540.1">
    <property type="nucleotide sequence ID" value="XM_030221680.1"/>
</dbReference>
<dbReference type="InterPro" id="IPR039685">
    <property type="entry name" value="FANCE"/>
</dbReference>
<protein>
    <submittedName>
        <fullName evidence="4">Fanconi anemia group E protein isoform X1</fullName>
    </submittedName>
</protein>
<evidence type="ECO:0000256" key="1">
    <source>
        <dbReference type="SAM" id="MobiDB-lite"/>
    </source>
</evidence>
<dbReference type="PANTHER" id="PTHR32094:SF5">
    <property type="entry name" value="FANCONI ANEMIA GROUP E PROTEIN"/>
    <property type="match status" value="1"/>
</dbReference>
<dbReference type="Gene3D" id="1.25.40.480">
    <property type="match status" value="1"/>
</dbReference>
<evidence type="ECO:0000313" key="3">
    <source>
        <dbReference type="Proteomes" id="UP000515156"/>
    </source>
</evidence>
<dbReference type="FunCoup" id="A0A6P7ZW24">
    <property type="interactions" value="1713"/>
</dbReference>
<dbReference type="GeneID" id="115482112"/>
<keyword evidence="3" id="KW-1185">Reference proteome</keyword>